<dbReference type="Proteomes" id="UP001607303">
    <property type="component" value="Unassembled WGS sequence"/>
</dbReference>
<proteinExistence type="inferred from homology"/>
<accession>A0ABD2BCS2</accession>
<dbReference type="PRINTS" id="PR01502">
    <property type="entry name" value="UXTPROTEIN"/>
</dbReference>
<evidence type="ECO:0000313" key="4">
    <source>
        <dbReference type="Proteomes" id="UP001607303"/>
    </source>
</evidence>
<gene>
    <name evidence="3" type="ORF">V1477_016349</name>
</gene>
<comment type="caution">
    <text evidence="3">The sequence shown here is derived from an EMBL/GenBank/DDBJ whole genome shotgun (WGS) entry which is preliminary data.</text>
</comment>
<dbReference type="CDD" id="cd23158">
    <property type="entry name" value="Prefoldin_UXT"/>
    <property type="match status" value="1"/>
</dbReference>
<dbReference type="InterPro" id="IPR003994">
    <property type="entry name" value="UXT"/>
</dbReference>
<protein>
    <submittedName>
        <fullName evidence="3">Protein UXT</fullName>
    </submittedName>
</protein>
<dbReference type="Gene3D" id="1.10.287.370">
    <property type="match status" value="1"/>
</dbReference>
<dbReference type="SUPFAM" id="SSF46579">
    <property type="entry name" value="Prefoldin"/>
    <property type="match status" value="1"/>
</dbReference>
<dbReference type="PANTHER" id="PTHR13345:SF9">
    <property type="entry name" value="PROTEIN UXT"/>
    <property type="match status" value="1"/>
</dbReference>
<dbReference type="PANTHER" id="PTHR13345">
    <property type="entry name" value="MEDIATOR OF RNA POLYMERASE II TRANSCRIPTION SUBUNIT 10"/>
    <property type="match status" value="1"/>
</dbReference>
<feature type="coiled-coil region" evidence="2">
    <location>
        <begin position="61"/>
        <end position="88"/>
    </location>
</feature>
<reference evidence="3 4" key="1">
    <citation type="journal article" date="2024" name="Ann. Entomol. Soc. Am.">
        <title>Genomic analyses of the southern and eastern yellowjacket wasps (Hymenoptera: Vespidae) reveal evolutionary signatures of social life.</title>
        <authorList>
            <person name="Catto M.A."/>
            <person name="Caine P.B."/>
            <person name="Orr S.E."/>
            <person name="Hunt B.G."/>
            <person name="Goodisman M.A.D."/>
        </authorList>
    </citation>
    <scope>NUCLEOTIDE SEQUENCE [LARGE SCALE GENOMIC DNA]</scope>
    <source>
        <strain evidence="3">232</strain>
        <tissue evidence="3">Head and thorax</tissue>
    </source>
</reference>
<dbReference type="Pfam" id="PF02996">
    <property type="entry name" value="Prefoldin"/>
    <property type="match status" value="1"/>
</dbReference>
<dbReference type="AlphaFoldDB" id="A0ABD2BCS2"/>
<keyword evidence="4" id="KW-1185">Reference proteome</keyword>
<organism evidence="3 4">
    <name type="scientific">Vespula maculifrons</name>
    <name type="common">Eastern yellow jacket</name>
    <name type="synonym">Wasp</name>
    <dbReference type="NCBI Taxonomy" id="7453"/>
    <lineage>
        <taxon>Eukaryota</taxon>
        <taxon>Metazoa</taxon>
        <taxon>Ecdysozoa</taxon>
        <taxon>Arthropoda</taxon>
        <taxon>Hexapoda</taxon>
        <taxon>Insecta</taxon>
        <taxon>Pterygota</taxon>
        <taxon>Neoptera</taxon>
        <taxon>Endopterygota</taxon>
        <taxon>Hymenoptera</taxon>
        <taxon>Apocrita</taxon>
        <taxon>Aculeata</taxon>
        <taxon>Vespoidea</taxon>
        <taxon>Vespidae</taxon>
        <taxon>Vespinae</taxon>
        <taxon>Vespula</taxon>
    </lineage>
</organism>
<evidence type="ECO:0000256" key="2">
    <source>
        <dbReference type="SAM" id="Coils"/>
    </source>
</evidence>
<dbReference type="EMBL" id="JAYRBN010000091">
    <property type="protein sequence ID" value="KAL2730538.1"/>
    <property type="molecule type" value="Genomic_DNA"/>
</dbReference>
<evidence type="ECO:0000256" key="1">
    <source>
        <dbReference type="ARBA" id="ARBA00007666"/>
    </source>
</evidence>
<sequence>MHIAEITWLSRLQGGIVVNHTFMRHPMCLVIHLLTHFSQQLTVTMNPDIQKKILQFEAFINGVLKADLAKLEEKLDSKNTDIAEFLQLKNIITTFQSSDFNKKDFKTQVDIGNNFYVEAHVQDVSNILLDVGLGHYVEFSLEEALVIINVRIKLFEKQIAHIRKQIARTNAHIKLILIGIRDLQGLQ</sequence>
<dbReference type="InterPro" id="IPR009053">
    <property type="entry name" value="Prefoldin"/>
</dbReference>
<keyword evidence="2" id="KW-0175">Coiled coil</keyword>
<evidence type="ECO:0000313" key="3">
    <source>
        <dbReference type="EMBL" id="KAL2730538.1"/>
    </source>
</evidence>
<name>A0ABD2BCS2_VESMC</name>
<dbReference type="InterPro" id="IPR004127">
    <property type="entry name" value="Prefoldin_subunit_alpha"/>
</dbReference>
<comment type="similarity">
    <text evidence="1">Belongs to the UXT family.</text>
</comment>